<evidence type="ECO:0000313" key="1">
    <source>
        <dbReference type="EMBL" id="GKT17215.1"/>
    </source>
</evidence>
<accession>A0ABQ5JY14</accession>
<dbReference type="EMBL" id="BQXS01011828">
    <property type="protein sequence ID" value="GKT17215.1"/>
    <property type="molecule type" value="Genomic_DNA"/>
</dbReference>
<comment type="caution">
    <text evidence="1">The sequence shown here is derived from an EMBL/GenBank/DDBJ whole genome shotgun (WGS) entry which is preliminary data.</text>
</comment>
<organism evidence="1 2">
    <name type="scientific">Aduncisulcus paluster</name>
    <dbReference type="NCBI Taxonomy" id="2918883"/>
    <lineage>
        <taxon>Eukaryota</taxon>
        <taxon>Metamonada</taxon>
        <taxon>Carpediemonas-like organisms</taxon>
        <taxon>Aduncisulcus</taxon>
    </lineage>
</organism>
<proteinExistence type="predicted"/>
<name>A0ABQ5JY14_9EUKA</name>
<protein>
    <submittedName>
        <fullName evidence="1">Uncharacterized protein</fullName>
    </submittedName>
</protein>
<sequence length="663" mass="73351">MKLKASTSIKGALIYVSFDSSPKDGDIESSPVIYFQASCDDGTTISSRKIKLSMEPGWYFLPIYPTPSETEDSASEIHPTKVEPTLDTGKKDIPFDLHSPSSLRSLMSLSVSRFTLNCCSQDSSVNIHNILFVCQADRLIEGLRREIEGIQSGSSETRDMTQIISKFSVSGLDLMQYSLLTSSKDLSTWSIPIPSLKSLATEESTVNCDSTYFAYSRILPLWPEICAICGFSPDGAITRTKKGAVGAKDDIPFSLTLTLHLIRIIESTMISLSSYGDVSRLEQFCGQICECVCNIGSHLLPVLHNLLKTWVEDKIHGEEEISDDVDKSEDVKETFKTPVYHPSTISKYLSSFLSVITILSMSTPSTLFTSACSYLPIWTGIICDFSLILNNSDGSIPVPDEEEGSKELLHLGLLSKDLFQKLCQTVHIICLSLSESSALSLCVGIIPSIIKYCKSCSIGFILSESILTLVETFLFVCPCSCMYLYDLIICSDVMVSFVPCVCEEQSISQLWMTCVNILLKYVLYRLPEMRKAQLHALSQFEKSEVNHCCSLGHLYSELKPLSLVSGSPQFTTVISLFKSFEGFASIYKYHIPTAYLCVFYVFTVVESFVESFEKVCGGDVVKGKKGKKGKKGSKAVESETKTVCPSIIDFLNDMTSFLCKISK</sequence>
<dbReference type="Proteomes" id="UP001057375">
    <property type="component" value="Unassembled WGS sequence"/>
</dbReference>
<gene>
    <name evidence="1" type="ORF">ADUPG1_011064</name>
</gene>
<feature type="non-terminal residue" evidence="1">
    <location>
        <position position="663"/>
    </location>
</feature>
<keyword evidence="2" id="KW-1185">Reference proteome</keyword>
<evidence type="ECO:0000313" key="2">
    <source>
        <dbReference type="Proteomes" id="UP001057375"/>
    </source>
</evidence>
<reference evidence="1" key="1">
    <citation type="submission" date="2022-03" db="EMBL/GenBank/DDBJ databases">
        <title>Draft genome sequence of Aduncisulcus paluster, a free-living microaerophilic Fornicata.</title>
        <authorList>
            <person name="Yuyama I."/>
            <person name="Kume K."/>
            <person name="Tamura T."/>
            <person name="Inagaki Y."/>
            <person name="Hashimoto T."/>
        </authorList>
    </citation>
    <scope>NUCLEOTIDE SEQUENCE</scope>
    <source>
        <strain evidence="1">NY0171</strain>
    </source>
</reference>